<dbReference type="EMBL" id="LEKV01004942">
    <property type="protein sequence ID" value="KVH91490.1"/>
    <property type="molecule type" value="Genomic_DNA"/>
</dbReference>
<name>A0A103XIP4_CYNCS</name>
<reference evidence="1 2" key="1">
    <citation type="journal article" date="2016" name="Sci. Rep.">
        <title>The genome sequence of the outbreeding globe artichoke constructed de novo incorporating a phase-aware low-pass sequencing strategy of F1 progeny.</title>
        <authorList>
            <person name="Scaglione D."/>
            <person name="Reyes-Chin-Wo S."/>
            <person name="Acquadro A."/>
            <person name="Froenicke L."/>
            <person name="Portis E."/>
            <person name="Beitel C."/>
            <person name="Tirone M."/>
            <person name="Mauro R."/>
            <person name="Lo Monaco A."/>
            <person name="Mauromicale G."/>
            <person name="Faccioli P."/>
            <person name="Cattivelli L."/>
            <person name="Rieseberg L."/>
            <person name="Michelmore R."/>
            <person name="Lanteri S."/>
        </authorList>
    </citation>
    <scope>NUCLEOTIDE SEQUENCE [LARGE SCALE GENOMIC DNA]</scope>
    <source>
        <strain evidence="1">2C</strain>
    </source>
</reference>
<accession>A0A103XIP4</accession>
<comment type="caution">
    <text evidence="1">The sequence shown here is derived from an EMBL/GenBank/DDBJ whole genome shotgun (WGS) entry which is preliminary data.</text>
</comment>
<evidence type="ECO:0000313" key="1">
    <source>
        <dbReference type="EMBL" id="KVH91490.1"/>
    </source>
</evidence>
<dbReference type="Gramene" id="KVH91490">
    <property type="protein sequence ID" value="KVH91490"/>
    <property type="gene ID" value="Ccrd_006484"/>
</dbReference>
<organism evidence="1 2">
    <name type="scientific">Cynara cardunculus var. scolymus</name>
    <name type="common">Globe artichoke</name>
    <name type="synonym">Cynara scolymus</name>
    <dbReference type="NCBI Taxonomy" id="59895"/>
    <lineage>
        <taxon>Eukaryota</taxon>
        <taxon>Viridiplantae</taxon>
        <taxon>Streptophyta</taxon>
        <taxon>Embryophyta</taxon>
        <taxon>Tracheophyta</taxon>
        <taxon>Spermatophyta</taxon>
        <taxon>Magnoliopsida</taxon>
        <taxon>eudicotyledons</taxon>
        <taxon>Gunneridae</taxon>
        <taxon>Pentapetalae</taxon>
        <taxon>asterids</taxon>
        <taxon>campanulids</taxon>
        <taxon>Asterales</taxon>
        <taxon>Asteraceae</taxon>
        <taxon>Carduoideae</taxon>
        <taxon>Cardueae</taxon>
        <taxon>Carduinae</taxon>
        <taxon>Cynara</taxon>
    </lineage>
</organism>
<sequence>MAKSFTLIQTVATAGLFSAVSFWCCLGLRINSYLVLLSLGEIMAGFCYQEN</sequence>
<keyword evidence="2" id="KW-1185">Reference proteome</keyword>
<dbReference type="Proteomes" id="UP000243975">
    <property type="component" value="Unassembled WGS sequence"/>
</dbReference>
<proteinExistence type="predicted"/>
<evidence type="ECO:0000313" key="2">
    <source>
        <dbReference type="Proteomes" id="UP000243975"/>
    </source>
</evidence>
<protein>
    <submittedName>
        <fullName evidence="1">Uncharacterized protein</fullName>
    </submittedName>
</protein>
<dbReference type="AlphaFoldDB" id="A0A103XIP4"/>
<gene>
    <name evidence="1" type="ORF">Ccrd_006484</name>
</gene>